<feature type="compositionally biased region" description="Basic and acidic residues" evidence="8">
    <location>
        <begin position="419"/>
        <end position="428"/>
    </location>
</feature>
<evidence type="ECO:0000256" key="6">
    <source>
        <dbReference type="ARBA" id="ARBA00034617"/>
    </source>
</evidence>
<evidence type="ECO:0000256" key="2">
    <source>
        <dbReference type="ARBA" id="ARBA00022741"/>
    </source>
</evidence>
<feature type="domain" description="Helicase ATP-binding" evidence="9">
    <location>
        <begin position="40"/>
        <end position="212"/>
    </location>
</feature>
<dbReference type="AlphaFoldDB" id="A0A0C2SJR0"/>
<dbReference type="GO" id="GO:0005694">
    <property type="term" value="C:chromosome"/>
    <property type="evidence" value="ECO:0007669"/>
    <property type="project" value="TreeGrafter"/>
</dbReference>
<dbReference type="GO" id="GO:0000724">
    <property type="term" value="P:double-strand break repair via homologous recombination"/>
    <property type="evidence" value="ECO:0007669"/>
    <property type="project" value="TreeGrafter"/>
</dbReference>
<organism evidence="11 12">
    <name type="scientific">Amanita muscaria (strain Koide BX008)</name>
    <dbReference type="NCBI Taxonomy" id="946122"/>
    <lineage>
        <taxon>Eukaryota</taxon>
        <taxon>Fungi</taxon>
        <taxon>Dikarya</taxon>
        <taxon>Basidiomycota</taxon>
        <taxon>Agaricomycotina</taxon>
        <taxon>Agaricomycetes</taxon>
        <taxon>Agaricomycetidae</taxon>
        <taxon>Agaricales</taxon>
        <taxon>Pluteineae</taxon>
        <taxon>Amanitaceae</taxon>
        <taxon>Amanita</taxon>
    </lineage>
</organism>
<dbReference type="EMBL" id="KN818917">
    <property type="protein sequence ID" value="KIL54144.1"/>
    <property type="molecule type" value="Genomic_DNA"/>
</dbReference>
<dbReference type="Proteomes" id="UP000054549">
    <property type="component" value="Unassembled WGS sequence"/>
</dbReference>
<dbReference type="PROSITE" id="PS51194">
    <property type="entry name" value="HELICASE_CTER"/>
    <property type="match status" value="1"/>
</dbReference>
<evidence type="ECO:0000256" key="8">
    <source>
        <dbReference type="SAM" id="MobiDB-lite"/>
    </source>
</evidence>
<keyword evidence="12" id="KW-1185">Reference proteome</keyword>
<comment type="catalytic activity">
    <reaction evidence="6">
        <text>Couples ATP hydrolysis with the unwinding of duplex DNA by translocating in the 3'-5' direction.</text>
        <dbReference type="EC" id="5.6.2.4"/>
    </reaction>
</comment>
<protein>
    <recommendedName>
        <fullName evidence="7">DNA 3'-5' helicase</fullName>
        <ecNumber evidence="7">5.6.2.4</ecNumber>
    </recommendedName>
</protein>
<dbReference type="Gene3D" id="3.40.50.300">
    <property type="entry name" value="P-loop containing nucleotide triphosphate hydrolases"/>
    <property type="match status" value="2"/>
</dbReference>
<keyword evidence="3" id="KW-0067">ATP-binding</keyword>
<sequence>MLESMDMAAEQHVPSFSDIRSKTFEKLGKTPCAWQIHVCEAVLHGDRDIISIAGTGMGKTLTFWMPLLFRPQGIQLVVTPLNILGEQNTLILDRLGIEGIFISAATATDLNFRAIASLRYRVIIVNPEELMRPNGGFEKLFRDKMFNQHLISIIVDKAHCISQWGSFRSEYRDIGRIRHLQRKPSPILVTSATMSSAVIDDVKKVLLLHAENLFISQCSTDRTNISIIVRPILNSIRSFRDLAFLLCDWKPGDPPPPKFIVFFDNINTSIQAGLFLRSLLPHVYHQRVKWFNSEMSDRFKRNEAARFASGETWGLMATDSFGMGMDLPDISLVVQWCAPTSISMLWQRFGRCVRDPSLQGTAILFVEKEYIDNLNNTKKKRKRITSSVKTEPRTSLTAKRLRTVPLTERSIGGDDGDSQSDHELPEEHLGEEDGEQEPGGDDDDDDDDDNDNEKGQKTKTGKKKKSKSAKIDPEILDLINAETRGIGCRREPFLKKFDNSKSRSLHLECDPTSPNGCVRCSPAPAMICCDIHEPRLALMYKSAVVKTPRQPCRSRLPTVKVMTNEDQEMQERKDAALRLDLEVWRHDQCYKLGLTL</sequence>
<dbReference type="EC" id="5.6.2.4" evidence="7"/>
<dbReference type="STRING" id="946122.A0A0C2SJR0"/>
<dbReference type="GO" id="GO:0005524">
    <property type="term" value="F:ATP binding"/>
    <property type="evidence" value="ECO:0007669"/>
    <property type="project" value="UniProtKB-KW"/>
</dbReference>
<comment type="similarity">
    <text evidence="1">Belongs to the helicase family. RecQ subfamily.</text>
</comment>
<dbReference type="SUPFAM" id="SSF52540">
    <property type="entry name" value="P-loop containing nucleoside triphosphate hydrolases"/>
    <property type="match status" value="1"/>
</dbReference>
<dbReference type="InParanoid" id="A0A0C2SJR0"/>
<reference evidence="11 12" key="1">
    <citation type="submission" date="2014-04" db="EMBL/GenBank/DDBJ databases">
        <title>Evolutionary Origins and Diversification of the Mycorrhizal Mutualists.</title>
        <authorList>
            <consortium name="DOE Joint Genome Institute"/>
            <consortium name="Mycorrhizal Genomics Consortium"/>
            <person name="Kohler A."/>
            <person name="Kuo A."/>
            <person name="Nagy L.G."/>
            <person name="Floudas D."/>
            <person name="Copeland A."/>
            <person name="Barry K.W."/>
            <person name="Cichocki N."/>
            <person name="Veneault-Fourrey C."/>
            <person name="LaButti K."/>
            <person name="Lindquist E.A."/>
            <person name="Lipzen A."/>
            <person name="Lundell T."/>
            <person name="Morin E."/>
            <person name="Murat C."/>
            <person name="Riley R."/>
            <person name="Ohm R."/>
            <person name="Sun H."/>
            <person name="Tunlid A."/>
            <person name="Henrissat B."/>
            <person name="Grigoriev I.V."/>
            <person name="Hibbett D.S."/>
            <person name="Martin F."/>
        </authorList>
    </citation>
    <scope>NUCLEOTIDE SEQUENCE [LARGE SCALE GENOMIC DNA]</scope>
    <source>
        <strain evidence="11 12">Koide BX008</strain>
    </source>
</reference>
<keyword evidence="5" id="KW-0413">Isomerase</keyword>
<dbReference type="GO" id="GO:0003677">
    <property type="term" value="F:DNA binding"/>
    <property type="evidence" value="ECO:0007669"/>
    <property type="project" value="UniProtKB-KW"/>
</dbReference>
<dbReference type="GO" id="GO:0043138">
    <property type="term" value="F:3'-5' DNA helicase activity"/>
    <property type="evidence" value="ECO:0007669"/>
    <property type="project" value="UniProtKB-EC"/>
</dbReference>
<dbReference type="PANTHER" id="PTHR13710:SF105">
    <property type="entry name" value="ATP-DEPENDENT DNA HELICASE Q1"/>
    <property type="match status" value="1"/>
</dbReference>
<evidence type="ECO:0000256" key="3">
    <source>
        <dbReference type="ARBA" id="ARBA00022840"/>
    </source>
</evidence>
<evidence type="ECO:0000313" key="11">
    <source>
        <dbReference type="EMBL" id="KIL54144.1"/>
    </source>
</evidence>
<dbReference type="PROSITE" id="PS51192">
    <property type="entry name" value="HELICASE_ATP_BIND_1"/>
    <property type="match status" value="1"/>
</dbReference>
<feature type="domain" description="Helicase C-terminal" evidence="10">
    <location>
        <begin position="241"/>
        <end position="396"/>
    </location>
</feature>
<dbReference type="OrthoDB" id="10261556at2759"/>
<evidence type="ECO:0000256" key="7">
    <source>
        <dbReference type="ARBA" id="ARBA00034808"/>
    </source>
</evidence>
<dbReference type="Pfam" id="PF00270">
    <property type="entry name" value="DEAD"/>
    <property type="match status" value="1"/>
</dbReference>
<dbReference type="HOGENOM" id="CLU_001103_19_0_1"/>
<dbReference type="InterPro" id="IPR001650">
    <property type="entry name" value="Helicase_C-like"/>
</dbReference>
<evidence type="ECO:0000256" key="1">
    <source>
        <dbReference type="ARBA" id="ARBA00005446"/>
    </source>
</evidence>
<feature type="compositionally biased region" description="Acidic residues" evidence="8">
    <location>
        <begin position="429"/>
        <end position="451"/>
    </location>
</feature>
<dbReference type="GO" id="GO:0009378">
    <property type="term" value="F:four-way junction helicase activity"/>
    <property type="evidence" value="ECO:0007669"/>
    <property type="project" value="TreeGrafter"/>
</dbReference>
<dbReference type="PANTHER" id="PTHR13710">
    <property type="entry name" value="DNA HELICASE RECQ FAMILY MEMBER"/>
    <property type="match status" value="1"/>
</dbReference>
<dbReference type="GO" id="GO:0005737">
    <property type="term" value="C:cytoplasm"/>
    <property type="evidence" value="ECO:0007669"/>
    <property type="project" value="TreeGrafter"/>
</dbReference>
<keyword evidence="2" id="KW-0547">Nucleotide-binding</keyword>
<evidence type="ECO:0000259" key="10">
    <source>
        <dbReference type="PROSITE" id="PS51194"/>
    </source>
</evidence>
<evidence type="ECO:0000256" key="4">
    <source>
        <dbReference type="ARBA" id="ARBA00023125"/>
    </source>
</evidence>
<feature type="region of interest" description="Disordered" evidence="8">
    <location>
        <begin position="381"/>
        <end position="469"/>
    </location>
</feature>
<dbReference type="Pfam" id="PF00271">
    <property type="entry name" value="Helicase_C"/>
    <property type="match status" value="1"/>
</dbReference>
<evidence type="ECO:0000259" key="9">
    <source>
        <dbReference type="PROSITE" id="PS51192"/>
    </source>
</evidence>
<feature type="compositionally biased region" description="Basic residues" evidence="8">
    <location>
        <begin position="457"/>
        <end position="468"/>
    </location>
</feature>
<dbReference type="InterPro" id="IPR011545">
    <property type="entry name" value="DEAD/DEAH_box_helicase_dom"/>
</dbReference>
<name>A0A0C2SJR0_AMAMK</name>
<accession>A0A0C2SJR0</accession>
<gene>
    <name evidence="11" type="ORF">M378DRAFT_19169</name>
</gene>
<dbReference type="InterPro" id="IPR027417">
    <property type="entry name" value="P-loop_NTPase"/>
</dbReference>
<evidence type="ECO:0000313" key="12">
    <source>
        <dbReference type="Proteomes" id="UP000054549"/>
    </source>
</evidence>
<proteinExistence type="inferred from homology"/>
<dbReference type="SMART" id="SM00487">
    <property type="entry name" value="DEXDc"/>
    <property type="match status" value="1"/>
</dbReference>
<evidence type="ECO:0000256" key="5">
    <source>
        <dbReference type="ARBA" id="ARBA00023235"/>
    </source>
</evidence>
<dbReference type="SMART" id="SM00490">
    <property type="entry name" value="HELICc"/>
    <property type="match status" value="1"/>
</dbReference>
<feature type="compositionally biased region" description="Polar residues" evidence="8">
    <location>
        <begin position="385"/>
        <end position="397"/>
    </location>
</feature>
<keyword evidence="4" id="KW-0238">DNA-binding</keyword>
<dbReference type="InterPro" id="IPR014001">
    <property type="entry name" value="Helicase_ATP-bd"/>
</dbReference>